<dbReference type="FunCoup" id="Q7UG50">
    <property type="interactions" value="390"/>
</dbReference>
<keyword evidence="4" id="KW-1185">Reference proteome</keyword>
<dbReference type="PANTHER" id="PTHR30272">
    <property type="entry name" value="3-HYDROXYACYL-[ACYL-CARRIER-PROTEIN] DEHYDRATASE"/>
    <property type="match status" value="1"/>
</dbReference>
<dbReference type="EMBL" id="BX294147">
    <property type="protein sequence ID" value="CAD78479.1"/>
    <property type="molecule type" value="Genomic_DNA"/>
</dbReference>
<dbReference type="PATRIC" id="fig|243090.15.peg.3920"/>
<sequence>MTIAPKMAFDTGMNTPNDSTETRQLGPKDIEAKIPHRAPMLLLDEVVEITENTLHARKTFSADEFFVQGHFPDYPLVPGVIQCECCLQAGAILLSEHTPAVGEFVPVATRMDSVKFKNMVRPGDTVDIHVTLKEQLSNAFFLSGKMLLNGKVTTRLEFACSITQTQPTGSSDSDATS</sequence>
<dbReference type="EC" id="4.2.1.-" evidence="3"/>
<name>Q7UG50_RHOBA</name>
<dbReference type="Proteomes" id="UP000001025">
    <property type="component" value="Chromosome"/>
</dbReference>
<dbReference type="CDD" id="cd01288">
    <property type="entry name" value="FabZ"/>
    <property type="match status" value="1"/>
</dbReference>
<dbReference type="GO" id="GO:0019171">
    <property type="term" value="F:(3R)-hydroxyacyl-[acyl-carrier-protein] dehydratase activity"/>
    <property type="evidence" value="ECO:0000318"/>
    <property type="project" value="GO_Central"/>
</dbReference>
<evidence type="ECO:0000256" key="2">
    <source>
        <dbReference type="SAM" id="MobiDB-lite"/>
    </source>
</evidence>
<dbReference type="OrthoDB" id="9772788at2"/>
<dbReference type="EnsemblBacteria" id="CAD78479">
    <property type="protein sequence ID" value="CAD78479"/>
    <property type="gene ID" value="RB8123"/>
</dbReference>
<dbReference type="InterPro" id="IPR013114">
    <property type="entry name" value="FabA_FabZ"/>
</dbReference>
<feature type="region of interest" description="Disordered" evidence="2">
    <location>
        <begin position="1"/>
        <end position="24"/>
    </location>
</feature>
<dbReference type="HOGENOM" id="CLU_078912_3_3_0"/>
<dbReference type="eggNOG" id="COG0764">
    <property type="taxonomic scope" value="Bacteria"/>
</dbReference>
<dbReference type="STRING" id="243090.RB8123"/>
<dbReference type="GO" id="GO:0006633">
    <property type="term" value="P:fatty acid biosynthetic process"/>
    <property type="evidence" value="ECO:0000318"/>
    <property type="project" value="GO_Central"/>
</dbReference>
<protein>
    <submittedName>
        <fullName evidence="3">Probable beta-hydroxyacyl-ACP dehydratase</fullName>
        <ecNumber evidence="3">4.2.1.-</ecNumber>
    </submittedName>
</protein>
<dbReference type="InterPro" id="IPR029069">
    <property type="entry name" value="HotDog_dom_sf"/>
</dbReference>
<dbReference type="KEGG" id="rba:RB8123"/>
<accession>Q7UG50</accession>
<dbReference type="Pfam" id="PF07977">
    <property type="entry name" value="FabA"/>
    <property type="match status" value="1"/>
</dbReference>
<proteinExistence type="predicted"/>
<dbReference type="AlphaFoldDB" id="Q7UG50"/>
<dbReference type="InParanoid" id="Q7UG50"/>
<reference evidence="3 4" key="1">
    <citation type="journal article" date="2003" name="Proc. Natl. Acad. Sci. U.S.A.">
        <title>Complete genome sequence of the marine planctomycete Pirellula sp. strain 1.</title>
        <authorList>
            <person name="Gloeckner F.O."/>
            <person name="Kube M."/>
            <person name="Bauer M."/>
            <person name="Teeling H."/>
            <person name="Lombardot T."/>
            <person name="Ludwig W."/>
            <person name="Gade D."/>
            <person name="Beck A."/>
            <person name="Borzym K."/>
            <person name="Heitmann K."/>
            <person name="Rabus R."/>
            <person name="Schlesner H."/>
            <person name="Amann R."/>
            <person name="Reinhardt R."/>
        </authorList>
    </citation>
    <scope>NUCLEOTIDE SEQUENCE [LARGE SCALE GENOMIC DNA]</scope>
    <source>
        <strain evidence="4">DSM 10527 / NCIMB 13988 / SH1</strain>
    </source>
</reference>
<feature type="compositionally biased region" description="Polar residues" evidence="2">
    <location>
        <begin position="12"/>
        <end position="23"/>
    </location>
</feature>
<evidence type="ECO:0000256" key="1">
    <source>
        <dbReference type="ARBA" id="ARBA00023239"/>
    </source>
</evidence>
<dbReference type="Gene3D" id="3.10.129.10">
    <property type="entry name" value="Hotdog Thioesterase"/>
    <property type="match status" value="1"/>
</dbReference>
<evidence type="ECO:0000313" key="3">
    <source>
        <dbReference type="EMBL" id="CAD78479.1"/>
    </source>
</evidence>
<dbReference type="SUPFAM" id="SSF54637">
    <property type="entry name" value="Thioesterase/thiol ester dehydrase-isomerase"/>
    <property type="match status" value="1"/>
</dbReference>
<organism evidence="3 4">
    <name type="scientific">Rhodopirellula baltica (strain DSM 10527 / NCIMB 13988 / SH1)</name>
    <dbReference type="NCBI Taxonomy" id="243090"/>
    <lineage>
        <taxon>Bacteria</taxon>
        <taxon>Pseudomonadati</taxon>
        <taxon>Planctomycetota</taxon>
        <taxon>Planctomycetia</taxon>
        <taxon>Pirellulales</taxon>
        <taxon>Pirellulaceae</taxon>
        <taxon>Rhodopirellula</taxon>
    </lineage>
</organism>
<gene>
    <name evidence="3" type="primary">fabZ</name>
    <name evidence="3" type="ordered locus">RB8123</name>
</gene>
<keyword evidence="1 3" id="KW-0456">Lyase</keyword>
<dbReference type="PANTHER" id="PTHR30272:SF1">
    <property type="entry name" value="3-HYDROXYACYL-[ACYL-CARRIER-PROTEIN] DEHYDRATASE"/>
    <property type="match status" value="1"/>
</dbReference>
<evidence type="ECO:0000313" key="4">
    <source>
        <dbReference type="Proteomes" id="UP000001025"/>
    </source>
</evidence>